<evidence type="ECO:0000313" key="2">
    <source>
        <dbReference type="Proteomes" id="UP000828390"/>
    </source>
</evidence>
<comment type="caution">
    <text evidence="1">The sequence shown here is derived from an EMBL/GenBank/DDBJ whole genome shotgun (WGS) entry which is preliminary data.</text>
</comment>
<dbReference type="Proteomes" id="UP000828390">
    <property type="component" value="Unassembled WGS sequence"/>
</dbReference>
<sequence>MCILANAASVAQAQPAHFHSLIMGYAVLLKNTQGFVESPECTPQYVDPDKTVRMRRLCWSYNDNILHKTDLRLYKSDGVL</sequence>
<gene>
    <name evidence="1" type="ORF">DPMN_160778</name>
</gene>
<name>A0A9D4ENH7_DREPO</name>
<organism evidence="1 2">
    <name type="scientific">Dreissena polymorpha</name>
    <name type="common">Zebra mussel</name>
    <name type="synonym">Mytilus polymorpha</name>
    <dbReference type="NCBI Taxonomy" id="45954"/>
    <lineage>
        <taxon>Eukaryota</taxon>
        <taxon>Metazoa</taxon>
        <taxon>Spiralia</taxon>
        <taxon>Lophotrochozoa</taxon>
        <taxon>Mollusca</taxon>
        <taxon>Bivalvia</taxon>
        <taxon>Autobranchia</taxon>
        <taxon>Heteroconchia</taxon>
        <taxon>Euheterodonta</taxon>
        <taxon>Imparidentia</taxon>
        <taxon>Neoheterodontei</taxon>
        <taxon>Myida</taxon>
        <taxon>Dreissenoidea</taxon>
        <taxon>Dreissenidae</taxon>
        <taxon>Dreissena</taxon>
    </lineage>
</organism>
<dbReference type="AlphaFoldDB" id="A0A9D4ENH7"/>
<keyword evidence="2" id="KW-1185">Reference proteome</keyword>
<evidence type="ECO:0000313" key="1">
    <source>
        <dbReference type="EMBL" id="KAH3782858.1"/>
    </source>
</evidence>
<accession>A0A9D4ENH7</accession>
<protein>
    <submittedName>
        <fullName evidence="1">Uncharacterized protein</fullName>
    </submittedName>
</protein>
<reference evidence="1" key="1">
    <citation type="journal article" date="2019" name="bioRxiv">
        <title>The Genome of the Zebra Mussel, Dreissena polymorpha: A Resource for Invasive Species Research.</title>
        <authorList>
            <person name="McCartney M.A."/>
            <person name="Auch B."/>
            <person name="Kono T."/>
            <person name="Mallez S."/>
            <person name="Zhang Y."/>
            <person name="Obille A."/>
            <person name="Becker A."/>
            <person name="Abrahante J.E."/>
            <person name="Garbe J."/>
            <person name="Badalamenti J.P."/>
            <person name="Herman A."/>
            <person name="Mangelson H."/>
            <person name="Liachko I."/>
            <person name="Sullivan S."/>
            <person name="Sone E.D."/>
            <person name="Koren S."/>
            <person name="Silverstein K.A.T."/>
            <person name="Beckman K.B."/>
            <person name="Gohl D.M."/>
        </authorList>
    </citation>
    <scope>NUCLEOTIDE SEQUENCE</scope>
    <source>
        <strain evidence="1">Duluth1</strain>
        <tissue evidence="1">Whole animal</tissue>
    </source>
</reference>
<dbReference type="EMBL" id="JAIWYP010000008">
    <property type="protein sequence ID" value="KAH3782858.1"/>
    <property type="molecule type" value="Genomic_DNA"/>
</dbReference>
<reference evidence="1" key="2">
    <citation type="submission" date="2020-11" db="EMBL/GenBank/DDBJ databases">
        <authorList>
            <person name="McCartney M.A."/>
            <person name="Auch B."/>
            <person name="Kono T."/>
            <person name="Mallez S."/>
            <person name="Becker A."/>
            <person name="Gohl D.M."/>
            <person name="Silverstein K.A.T."/>
            <person name="Koren S."/>
            <person name="Bechman K.B."/>
            <person name="Herman A."/>
            <person name="Abrahante J.E."/>
            <person name="Garbe J."/>
        </authorList>
    </citation>
    <scope>NUCLEOTIDE SEQUENCE</scope>
    <source>
        <strain evidence="1">Duluth1</strain>
        <tissue evidence="1">Whole animal</tissue>
    </source>
</reference>
<proteinExistence type="predicted"/>